<reference evidence="1" key="1">
    <citation type="submission" date="2021-06" db="EMBL/GenBank/DDBJ databases">
        <authorList>
            <person name="Kallberg Y."/>
            <person name="Tangrot J."/>
            <person name="Rosling A."/>
        </authorList>
    </citation>
    <scope>NUCLEOTIDE SEQUENCE</scope>
    <source>
        <strain evidence="1">MA461A</strain>
    </source>
</reference>
<accession>A0ACA9RP38</accession>
<comment type="caution">
    <text evidence="1">The sequence shown here is derived from an EMBL/GenBank/DDBJ whole genome shotgun (WGS) entry which is preliminary data.</text>
</comment>
<gene>
    <name evidence="1" type="ORF">RPERSI_LOCUS21167</name>
</gene>
<keyword evidence="2" id="KW-1185">Reference proteome</keyword>
<dbReference type="EMBL" id="CAJVQC010061386">
    <property type="protein sequence ID" value="CAG8801707.1"/>
    <property type="molecule type" value="Genomic_DNA"/>
</dbReference>
<feature type="non-terminal residue" evidence="1">
    <location>
        <position position="1"/>
    </location>
</feature>
<proteinExistence type="predicted"/>
<dbReference type="Proteomes" id="UP000789920">
    <property type="component" value="Unassembled WGS sequence"/>
</dbReference>
<evidence type="ECO:0000313" key="1">
    <source>
        <dbReference type="EMBL" id="CAG8801707.1"/>
    </source>
</evidence>
<sequence length="211" mass="24473">HPYIEILKKKFQPRSEKNETIDSYLTLIYGELEDLPNQPNIEKLSDTDDSSSVSEDENISSAGKRRHWQFAHRQFKRNMYKKHSKGRSQNRKKIQSHNKGKGKSNVSQRSQNKSVESNDIYEIEYLPPTDTSGLLDNVRAAIYLSLDELWCVPNDIALVASILDPRMKSLRFTTDTQRTNTRIKLRDDDFFAEVFNLGGSNNDIIEFEEDE</sequence>
<name>A0ACA9RP38_9GLOM</name>
<evidence type="ECO:0000313" key="2">
    <source>
        <dbReference type="Proteomes" id="UP000789920"/>
    </source>
</evidence>
<organism evidence="1 2">
    <name type="scientific">Racocetra persica</name>
    <dbReference type="NCBI Taxonomy" id="160502"/>
    <lineage>
        <taxon>Eukaryota</taxon>
        <taxon>Fungi</taxon>
        <taxon>Fungi incertae sedis</taxon>
        <taxon>Mucoromycota</taxon>
        <taxon>Glomeromycotina</taxon>
        <taxon>Glomeromycetes</taxon>
        <taxon>Diversisporales</taxon>
        <taxon>Gigasporaceae</taxon>
        <taxon>Racocetra</taxon>
    </lineage>
</organism>
<feature type="non-terminal residue" evidence="1">
    <location>
        <position position="211"/>
    </location>
</feature>
<protein>
    <submittedName>
        <fullName evidence="1">18667_t:CDS:1</fullName>
    </submittedName>
</protein>